<dbReference type="GO" id="GO:0015031">
    <property type="term" value="P:protein transport"/>
    <property type="evidence" value="ECO:0007669"/>
    <property type="project" value="UniProtKB-KW"/>
</dbReference>
<dbReference type="EMBL" id="HBNS01033759">
    <property type="protein sequence ID" value="CAE4629115.1"/>
    <property type="molecule type" value="Transcribed_RNA"/>
</dbReference>
<dbReference type="PANTHER" id="PTHR12866:SF2">
    <property type="entry name" value="UBIQUITIN-LIKE-CONJUGATING ENZYME ATG3"/>
    <property type="match status" value="1"/>
</dbReference>
<reference evidence="13" key="1">
    <citation type="submission" date="2021-01" db="EMBL/GenBank/DDBJ databases">
        <authorList>
            <person name="Corre E."/>
            <person name="Pelletier E."/>
            <person name="Niang G."/>
            <person name="Scheremetjew M."/>
            <person name="Finn R."/>
            <person name="Kale V."/>
            <person name="Holt S."/>
            <person name="Cochrane G."/>
            <person name="Meng A."/>
            <person name="Brown T."/>
            <person name="Cohen L."/>
        </authorList>
    </citation>
    <scope>NUCLEOTIDE SEQUENCE</scope>
    <source>
        <strain evidence="13">GSO104</strain>
        <strain evidence="8">Pop2</strain>
    </source>
</reference>
<dbReference type="GO" id="GO:0061723">
    <property type="term" value="P:glycophagy"/>
    <property type="evidence" value="ECO:0007669"/>
    <property type="project" value="TreeGrafter"/>
</dbReference>
<comment type="similarity">
    <text evidence="2">Belongs to the ATG3 family.</text>
</comment>
<dbReference type="GO" id="GO:0005829">
    <property type="term" value="C:cytosol"/>
    <property type="evidence" value="ECO:0007669"/>
    <property type="project" value="TreeGrafter"/>
</dbReference>
<name>A0A6V2J7X3_9STRA</name>
<evidence type="ECO:0000313" key="9">
    <source>
        <dbReference type="EMBL" id="CAD9320699.1"/>
    </source>
</evidence>
<dbReference type="GO" id="GO:0000422">
    <property type="term" value="P:autophagy of mitochondrion"/>
    <property type="evidence" value="ECO:0007669"/>
    <property type="project" value="TreeGrafter"/>
</dbReference>
<dbReference type="GO" id="GO:0019776">
    <property type="term" value="F:Atg8-family ligase activity"/>
    <property type="evidence" value="ECO:0007669"/>
    <property type="project" value="TreeGrafter"/>
</dbReference>
<dbReference type="GO" id="GO:0044804">
    <property type="term" value="P:nucleophagy"/>
    <property type="evidence" value="ECO:0007669"/>
    <property type="project" value="TreeGrafter"/>
</dbReference>
<evidence type="ECO:0000256" key="2">
    <source>
        <dbReference type="ARBA" id="ARBA00007683"/>
    </source>
</evidence>
<dbReference type="Pfam" id="PF03987">
    <property type="entry name" value="Autophagy_act_C"/>
    <property type="match status" value="1"/>
</dbReference>
<dbReference type="AlphaFoldDB" id="A0A6V2J7X3"/>
<proteinExistence type="inferred from homology"/>
<evidence type="ECO:0000256" key="4">
    <source>
        <dbReference type="ARBA" id="ARBA00022490"/>
    </source>
</evidence>
<evidence type="ECO:0000313" key="12">
    <source>
        <dbReference type="EMBL" id="CAE4629126.1"/>
    </source>
</evidence>
<organism evidence="13">
    <name type="scientific">Ditylum brightwellii</name>
    <dbReference type="NCBI Taxonomy" id="49249"/>
    <lineage>
        <taxon>Eukaryota</taxon>
        <taxon>Sar</taxon>
        <taxon>Stramenopiles</taxon>
        <taxon>Ochrophyta</taxon>
        <taxon>Bacillariophyta</taxon>
        <taxon>Mediophyceae</taxon>
        <taxon>Lithodesmiophycidae</taxon>
        <taxon>Lithodesmiales</taxon>
        <taxon>Lithodesmiaceae</taxon>
        <taxon>Ditylum</taxon>
    </lineage>
</organism>
<dbReference type="Gene3D" id="3.30.1460.50">
    <property type="match status" value="1"/>
</dbReference>
<evidence type="ECO:0000313" key="11">
    <source>
        <dbReference type="EMBL" id="CAE4629117.1"/>
    </source>
</evidence>
<dbReference type="InterPro" id="IPR007135">
    <property type="entry name" value="Atg3/Atg10"/>
</dbReference>
<sequence>MPSIQSKLRQAREWAYPTLKSSAFLSRGVLTPDEFVIAGDELVYKCPTWSWEGGDPSKAKSYLPKDKQYLITRNVPCPTRVSSLENSVETTGMDDTAQIDDGDDDDWLVSNLLSPEEQEKKAQKDLEDGFDILDEDGELMPTEENVAVSNGVVEEEDDDDDDEYADMADFEDDNVMEDEAAIATSEANPVGTNDEDDNIIKVRTYDLSITYDKYYQTPRVWMMGYAAGTGASQPLTGDEMMQDVMSDYANRTVTIEQHPHVSGPHASIHPCQHGAVMKTIVRNLMKASSSSTEVDAEEGSGDGPSIEMYIFIFLKFVSSIIPTINYDFTMDVMASTEK</sequence>
<dbReference type="EMBL" id="HBNS01033765">
    <property type="protein sequence ID" value="CAE4629126.1"/>
    <property type="molecule type" value="Transcribed_RNA"/>
</dbReference>
<evidence type="ECO:0000256" key="3">
    <source>
        <dbReference type="ARBA" id="ARBA00022448"/>
    </source>
</evidence>
<evidence type="ECO:0000256" key="5">
    <source>
        <dbReference type="ARBA" id="ARBA00022786"/>
    </source>
</evidence>
<comment type="subcellular location">
    <subcellularLocation>
        <location evidence="1">Cytoplasm</location>
    </subcellularLocation>
</comment>
<keyword evidence="3" id="KW-0813">Transport</keyword>
<protein>
    <submittedName>
        <fullName evidence="13">Uncharacterized protein</fullName>
    </submittedName>
</protein>
<dbReference type="GO" id="GO:0000045">
    <property type="term" value="P:autophagosome assembly"/>
    <property type="evidence" value="ECO:0007669"/>
    <property type="project" value="TreeGrafter"/>
</dbReference>
<gene>
    <name evidence="10" type="ORF">DBRI00130_LOCUS26415</name>
    <name evidence="11" type="ORF">DBRI00130_LOCUS26416</name>
    <name evidence="12" type="ORF">DBRI00130_LOCUS26421</name>
    <name evidence="13" type="ORF">DBRI00130_LOCUS26422</name>
    <name evidence="8" type="ORF">DBRI1063_LOCUS6096</name>
    <name evidence="9" type="ORF">DBRI1063_LOCUS6097</name>
</gene>
<evidence type="ECO:0000256" key="1">
    <source>
        <dbReference type="ARBA" id="ARBA00004496"/>
    </source>
</evidence>
<dbReference type="EMBL" id="HBNS01033766">
    <property type="protein sequence ID" value="CAE4629127.1"/>
    <property type="molecule type" value="Transcribed_RNA"/>
</dbReference>
<keyword evidence="4" id="KW-0963">Cytoplasm</keyword>
<dbReference type="EMBL" id="HBGN01009516">
    <property type="protein sequence ID" value="CAD9320698.1"/>
    <property type="molecule type" value="Transcribed_RNA"/>
</dbReference>
<dbReference type="GO" id="GO:0000407">
    <property type="term" value="C:phagophore assembly site"/>
    <property type="evidence" value="ECO:0007669"/>
    <property type="project" value="TreeGrafter"/>
</dbReference>
<keyword evidence="6" id="KW-0653">Protein transport</keyword>
<evidence type="ECO:0000313" key="8">
    <source>
        <dbReference type="EMBL" id="CAD9320698.1"/>
    </source>
</evidence>
<evidence type="ECO:0000313" key="13">
    <source>
        <dbReference type="EMBL" id="CAE4629127.1"/>
    </source>
</evidence>
<evidence type="ECO:0000313" key="10">
    <source>
        <dbReference type="EMBL" id="CAE4629115.1"/>
    </source>
</evidence>
<keyword evidence="7" id="KW-0072">Autophagy</keyword>
<dbReference type="PANTHER" id="PTHR12866">
    <property type="entry name" value="UBIQUITIN-LIKE-CONJUGATING ENZYME ATG3"/>
    <property type="match status" value="1"/>
</dbReference>
<dbReference type="EMBL" id="HBGN01009517">
    <property type="protein sequence ID" value="CAD9320699.1"/>
    <property type="molecule type" value="Transcribed_RNA"/>
</dbReference>
<keyword evidence="5" id="KW-0833">Ubl conjugation pathway</keyword>
<evidence type="ECO:0000256" key="7">
    <source>
        <dbReference type="ARBA" id="ARBA00023006"/>
    </source>
</evidence>
<accession>A0A6V2J7X3</accession>
<dbReference type="EMBL" id="HBNS01033760">
    <property type="protein sequence ID" value="CAE4629117.1"/>
    <property type="molecule type" value="Transcribed_RNA"/>
</dbReference>
<evidence type="ECO:0000256" key="6">
    <source>
        <dbReference type="ARBA" id="ARBA00022927"/>
    </source>
</evidence>